<reference evidence="9 10" key="1">
    <citation type="submission" date="2023-11" db="EMBL/GenBank/DDBJ databases">
        <title>Draft genome of Azohydromonas lata strain H1 (DSM1123), a polyhydroxyalkanoate producer.</title>
        <authorList>
            <person name="Traversa D."/>
            <person name="D'Addabbo P."/>
            <person name="Pazzani C."/>
            <person name="Manzari C."/>
            <person name="Chiara M."/>
            <person name="Scrascia M."/>
        </authorList>
    </citation>
    <scope>NUCLEOTIDE SEQUENCE [LARGE SCALE GENOMIC DNA]</scope>
    <source>
        <strain evidence="9 10">H1</strain>
    </source>
</reference>
<dbReference type="PROSITE" id="PS50893">
    <property type="entry name" value="ABC_TRANSPORTER_2"/>
    <property type="match status" value="1"/>
</dbReference>
<dbReference type="EMBL" id="JAXOJX010000015">
    <property type="protein sequence ID" value="MDZ5457162.1"/>
    <property type="molecule type" value="Genomic_DNA"/>
</dbReference>
<keyword evidence="5" id="KW-0547">Nucleotide-binding</keyword>
<keyword evidence="6 9" id="KW-0067">ATP-binding</keyword>
<evidence type="ECO:0000256" key="1">
    <source>
        <dbReference type="ARBA" id="ARBA00004202"/>
    </source>
</evidence>
<dbReference type="PANTHER" id="PTHR43166">
    <property type="entry name" value="AMINO ACID IMPORT ATP-BINDING PROTEIN"/>
    <property type="match status" value="1"/>
</dbReference>
<name>A0ABU5IDW6_9BURK</name>
<sequence>MNAPLPLGLLPTDAAAPAAVAAGQVEPLIELRQAGVRFGERQALQLLDLAVHAGERLMLIGPNGSGKTTLLRLLHGQLPNSGGERRVRLAADGREPRQAMLFQRPFLLRLSARRNLLLALWLAGVPRRERAARADLALRRVGLEAHADRPARVLSGGQQQRLALARAWAVHPQVLFLDEPTASLDPAAKREVEALVLDFAAEGMSVVMSTHNLGQAKRMATRVIYMEDGRLVVDRPVESFFNDPLPHEAALFLKGELPWH</sequence>
<dbReference type="InterPro" id="IPR017871">
    <property type="entry name" value="ABC_transporter-like_CS"/>
</dbReference>
<dbReference type="SMART" id="SM00382">
    <property type="entry name" value="AAA"/>
    <property type="match status" value="1"/>
</dbReference>
<accession>A0ABU5IDW6</accession>
<evidence type="ECO:0000313" key="9">
    <source>
        <dbReference type="EMBL" id="MDZ5457162.1"/>
    </source>
</evidence>
<evidence type="ECO:0000256" key="5">
    <source>
        <dbReference type="ARBA" id="ARBA00022741"/>
    </source>
</evidence>
<evidence type="ECO:0000256" key="7">
    <source>
        <dbReference type="ARBA" id="ARBA00023136"/>
    </source>
</evidence>
<evidence type="ECO:0000256" key="4">
    <source>
        <dbReference type="ARBA" id="ARBA00022475"/>
    </source>
</evidence>
<evidence type="ECO:0000256" key="2">
    <source>
        <dbReference type="ARBA" id="ARBA00005417"/>
    </source>
</evidence>
<keyword evidence="4" id="KW-1003">Cell membrane</keyword>
<dbReference type="PROSITE" id="PS00211">
    <property type="entry name" value="ABC_TRANSPORTER_1"/>
    <property type="match status" value="1"/>
</dbReference>
<comment type="similarity">
    <text evidence="2">Belongs to the ABC transporter superfamily.</text>
</comment>
<protein>
    <submittedName>
        <fullName evidence="9">ATP-binding cassette domain-containing protein</fullName>
    </submittedName>
</protein>
<dbReference type="RefSeq" id="WP_322465552.1">
    <property type="nucleotide sequence ID" value="NZ_JAXOJX010000015.1"/>
</dbReference>
<dbReference type="SUPFAM" id="SSF52540">
    <property type="entry name" value="P-loop containing nucleoside triphosphate hydrolases"/>
    <property type="match status" value="1"/>
</dbReference>
<dbReference type="Pfam" id="PF00005">
    <property type="entry name" value="ABC_tran"/>
    <property type="match status" value="1"/>
</dbReference>
<evidence type="ECO:0000256" key="3">
    <source>
        <dbReference type="ARBA" id="ARBA00022448"/>
    </source>
</evidence>
<proteinExistence type="inferred from homology"/>
<dbReference type="InterPro" id="IPR003593">
    <property type="entry name" value="AAA+_ATPase"/>
</dbReference>
<dbReference type="PANTHER" id="PTHR43166:SF9">
    <property type="entry name" value="GLUTAMATE_ASPARTATE IMPORT ATP-BINDING PROTEIN GLTL"/>
    <property type="match status" value="1"/>
</dbReference>
<feature type="domain" description="ABC transporter" evidence="8">
    <location>
        <begin position="29"/>
        <end position="253"/>
    </location>
</feature>
<evidence type="ECO:0000313" key="10">
    <source>
        <dbReference type="Proteomes" id="UP001293718"/>
    </source>
</evidence>
<dbReference type="GO" id="GO:0005524">
    <property type="term" value="F:ATP binding"/>
    <property type="evidence" value="ECO:0007669"/>
    <property type="project" value="UniProtKB-KW"/>
</dbReference>
<comment type="subcellular location">
    <subcellularLocation>
        <location evidence="1">Cell membrane</location>
        <topology evidence="1">Peripheral membrane protein</topology>
    </subcellularLocation>
</comment>
<evidence type="ECO:0000256" key="6">
    <source>
        <dbReference type="ARBA" id="ARBA00022840"/>
    </source>
</evidence>
<evidence type="ECO:0000259" key="8">
    <source>
        <dbReference type="PROSITE" id="PS50893"/>
    </source>
</evidence>
<dbReference type="InterPro" id="IPR027417">
    <property type="entry name" value="P-loop_NTPase"/>
</dbReference>
<gene>
    <name evidence="9" type="ORF">SM757_11325</name>
</gene>
<dbReference type="InterPro" id="IPR003439">
    <property type="entry name" value="ABC_transporter-like_ATP-bd"/>
</dbReference>
<keyword evidence="10" id="KW-1185">Reference proteome</keyword>
<keyword evidence="7" id="KW-0472">Membrane</keyword>
<dbReference type="InterPro" id="IPR050086">
    <property type="entry name" value="MetN_ABC_transporter-like"/>
</dbReference>
<organism evidence="9 10">
    <name type="scientific">Azohydromonas lata</name>
    <dbReference type="NCBI Taxonomy" id="45677"/>
    <lineage>
        <taxon>Bacteria</taxon>
        <taxon>Pseudomonadati</taxon>
        <taxon>Pseudomonadota</taxon>
        <taxon>Betaproteobacteria</taxon>
        <taxon>Burkholderiales</taxon>
        <taxon>Sphaerotilaceae</taxon>
        <taxon>Azohydromonas</taxon>
    </lineage>
</organism>
<keyword evidence="3" id="KW-0813">Transport</keyword>
<dbReference type="Gene3D" id="3.40.50.300">
    <property type="entry name" value="P-loop containing nucleotide triphosphate hydrolases"/>
    <property type="match status" value="1"/>
</dbReference>
<comment type="caution">
    <text evidence="9">The sequence shown here is derived from an EMBL/GenBank/DDBJ whole genome shotgun (WGS) entry which is preliminary data.</text>
</comment>
<dbReference type="Proteomes" id="UP001293718">
    <property type="component" value="Unassembled WGS sequence"/>
</dbReference>